<protein>
    <submittedName>
        <fullName evidence="3">10501_t:CDS:1</fullName>
    </submittedName>
</protein>
<reference evidence="3" key="1">
    <citation type="submission" date="2021-06" db="EMBL/GenBank/DDBJ databases">
        <authorList>
            <person name="Kallberg Y."/>
            <person name="Tangrot J."/>
            <person name="Rosling A."/>
        </authorList>
    </citation>
    <scope>NUCLEOTIDE SEQUENCE</scope>
    <source>
        <strain evidence="3">IN212</strain>
    </source>
</reference>
<dbReference type="Proteomes" id="UP000789396">
    <property type="component" value="Unassembled WGS sequence"/>
</dbReference>
<dbReference type="OrthoDB" id="2448733at2759"/>
<keyword evidence="1" id="KW-0175">Coiled coil</keyword>
<feature type="coiled-coil region" evidence="1">
    <location>
        <begin position="26"/>
        <end position="53"/>
    </location>
</feature>
<organism evidence="3 4">
    <name type="scientific">Racocetra fulgida</name>
    <dbReference type="NCBI Taxonomy" id="60492"/>
    <lineage>
        <taxon>Eukaryota</taxon>
        <taxon>Fungi</taxon>
        <taxon>Fungi incertae sedis</taxon>
        <taxon>Mucoromycota</taxon>
        <taxon>Glomeromycotina</taxon>
        <taxon>Glomeromycetes</taxon>
        <taxon>Diversisporales</taxon>
        <taxon>Gigasporaceae</taxon>
        <taxon>Racocetra</taxon>
    </lineage>
</organism>
<comment type="caution">
    <text evidence="3">The sequence shown here is derived from an EMBL/GenBank/DDBJ whole genome shotgun (WGS) entry which is preliminary data.</text>
</comment>
<evidence type="ECO:0000313" key="3">
    <source>
        <dbReference type="EMBL" id="CAG8721900.1"/>
    </source>
</evidence>
<keyword evidence="4" id="KW-1185">Reference proteome</keyword>
<evidence type="ECO:0000259" key="2">
    <source>
        <dbReference type="Pfam" id="PF20209"/>
    </source>
</evidence>
<evidence type="ECO:0000256" key="1">
    <source>
        <dbReference type="SAM" id="Coils"/>
    </source>
</evidence>
<feature type="non-terminal residue" evidence="3">
    <location>
        <position position="218"/>
    </location>
</feature>
<proteinExistence type="predicted"/>
<accession>A0A9N9I5V3</accession>
<dbReference type="EMBL" id="CAJVPZ010025284">
    <property type="protein sequence ID" value="CAG8721900.1"/>
    <property type="molecule type" value="Genomic_DNA"/>
</dbReference>
<name>A0A9N9I5V3_9GLOM</name>
<dbReference type="AlphaFoldDB" id="A0A9N9I5V3"/>
<dbReference type="Pfam" id="PF20209">
    <property type="entry name" value="DUF6570"/>
    <property type="match status" value="1"/>
</dbReference>
<sequence>PIVENTIVENLVVKSSTVESSTVENLIIEENRMDETTKALNKLKSDLTELEASLTYNSNQYFQNESDMQTDNIQDEFDMAQSSDDITQVNPPSAILSEFDKILLRRFHPGDVPEELQGLTKIEEMLIAQVFPVMVVYRLCGGQHGYRGNVINFPQDIEEFTTHKIIRALSWLKENNQYYSEIVIDNKNLNCLSENSFIDNQFQINQLKDNDFDEENVM</sequence>
<feature type="domain" description="DUF6570" evidence="2">
    <location>
        <begin position="107"/>
        <end position="159"/>
    </location>
</feature>
<dbReference type="InterPro" id="IPR046700">
    <property type="entry name" value="DUF6570"/>
</dbReference>
<gene>
    <name evidence="3" type="ORF">RFULGI_LOCUS11515</name>
</gene>
<evidence type="ECO:0000313" key="4">
    <source>
        <dbReference type="Proteomes" id="UP000789396"/>
    </source>
</evidence>